<comment type="caution">
    <text evidence="1">The sequence shown here is derived from an EMBL/GenBank/DDBJ whole genome shotgun (WGS) entry which is preliminary data.</text>
</comment>
<sequence>MLMKFYHVFADGIDHFADTGTDAMYEFMRMLDVGYTRIRLYRVIGEDDTCIDYEEDCLLGIGEMPY</sequence>
<protein>
    <submittedName>
        <fullName evidence="1">Uncharacterized protein</fullName>
    </submittedName>
</protein>
<evidence type="ECO:0000313" key="1">
    <source>
        <dbReference type="EMBL" id="KKL15693.1"/>
    </source>
</evidence>
<accession>A0A0F9DV27</accession>
<dbReference type="EMBL" id="LAZR01039965">
    <property type="protein sequence ID" value="KKL15693.1"/>
    <property type="molecule type" value="Genomic_DNA"/>
</dbReference>
<name>A0A0F9DV27_9ZZZZ</name>
<gene>
    <name evidence="1" type="ORF">LCGC14_2503000</name>
</gene>
<proteinExistence type="predicted"/>
<dbReference type="AlphaFoldDB" id="A0A0F9DV27"/>
<reference evidence="1" key="1">
    <citation type="journal article" date="2015" name="Nature">
        <title>Complex archaea that bridge the gap between prokaryotes and eukaryotes.</title>
        <authorList>
            <person name="Spang A."/>
            <person name="Saw J.H."/>
            <person name="Jorgensen S.L."/>
            <person name="Zaremba-Niedzwiedzka K."/>
            <person name="Martijn J."/>
            <person name="Lind A.E."/>
            <person name="van Eijk R."/>
            <person name="Schleper C."/>
            <person name="Guy L."/>
            <person name="Ettema T.J."/>
        </authorList>
    </citation>
    <scope>NUCLEOTIDE SEQUENCE</scope>
</reference>
<organism evidence="1">
    <name type="scientific">marine sediment metagenome</name>
    <dbReference type="NCBI Taxonomy" id="412755"/>
    <lineage>
        <taxon>unclassified sequences</taxon>
        <taxon>metagenomes</taxon>
        <taxon>ecological metagenomes</taxon>
    </lineage>
</organism>